<dbReference type="InterPro" id="IPR014786">
    <property type="entry name" value="ANAPC2_C"/>
</dbReference>
<dbReference type="GO" id="GO:0007091">
    <property type="term" value="P:metaphase/anaphase transition of mitotic cell cycle"/>
    <property type="evidence" value="ECO:0007669"/>
    <property type="project" value="TreeGrafter"/>
</dbReference>
<dbReference type="GO" id="GO:0005680">
    <property type="term" value="C:anaphase-promoting complex"/>
    <property type="evidence" value="ECO:0007669"/>
    <property type="project" value="TreeGrafter"/>
</dbReference>
<dbReference type="SUPFAM" id="SSF46785">
    <property type="entry name" value="Winged helix' DNA-binding domain"/>
    <property type="match status" value="1"/>
</dbReference>
<sequence>MFIQLGFIREHSDQASESNKEKQGCQGAFDNQEIIFELAEPPSASELGTMEDGIISNKNRCFLSETSIMGGGNVPDGKSDSEYDEEDDGMDRIKEADAQTTAREKREKELQMAWPYIVAMLTNLGCLSIERIYMMLRMFMQGSANSPLGCSKDELREFLERRVRQGQITSDSGVYKLTARGND</sequence>
<feature type="domain" description="Anaphase-promoting complex subunit 2 C-terminal" evidence="1">
    <location>
        <begin position="116"/>
        <end position="177"/>
    </location>
</feature>
<keyword evidence="3" id="KW-1185">Reference proteome</keyword>
<dbReference type="PANTHER" id="PTHR45957:SF1">
    <property type="entry name" value="ANAPHASE-PROMOTING COMPLEX SUBUNIT 2"/>
    <property type="match status" value="1"/>
</dbReference>
<dbReference type="AlphaFoldDB" id="A0A3S5FE67"/>
<gene>
    <name evidence="2" type="ORF">PXEA_LOCUS16833</name>
</gene>
<protein>
    <recommendedName>
        <fullName evidence="1">Anaphase-promoting complex subunit 2 C-terminal domain-containing protein</fullName>
    </recommendedName>
</protein>
<name>A0A3S5FE67_9PLAT</name>
<dbReference type="InterPro" id="IPR036390">
    <property type="entry name" value="WH_DNA-bd_sf"/>
</dbReference>
<dbReference type="Pfam" id="PF08672">
    <property type="entry name" value="ANAPC2"/>
    <property type="match status" value="1"/>
</dbReference>
<dbReference type="EMBL" id="CAAALY010061649">
    <property type="protein sequence ID" value="VEL23393.1"/>
    <property type="molecule type" value="Genomic_DNA"/>
</dbReference>
<dbReference type="InterPro" id="IPR044554">
    <property type="entry name" value="ANAPC2"/>
</dbReference>
<dbReference type="Gene3D" id="1.10.10.10">
    <property type="entry name" value="Winged helix-like DNA-binding domain superfamily/Winged helix DNA-binding domain"/>
    <property type="match status" value="1"/>
</dbReference>
<dbReference type="PANTHER" id="PTHR45957">
    <property type="entry name" value="ANAPHASE-PROMOTING COMPLEX SUBUNIT 2"/>
    <property type="match status" value="1"/>
</dbReference>
<reference evidence="2" key="1">
    <citation type="submission" date="2018-11" db="EMBL/GenBank/DDBJ databases">
        <authorList>
            <consortium name="Pathogen Informatics"/>
        </authorList>
    </citation>
    <scope>NUCLEOTIDE SEQUENCE</scope>
</reference>
<comment type="caution">
    <text evidence="2">The sequence shown here is derived from an EMBL/GenBank/DDBJ whole genome shotgun (WGS) entry which is preliminary data.</text>
</comment>
<dbReference type="Proteomes" id="UP000784294">
    <property type="component" value="Unassembled WGS sequence"/>
</dbReference>
<organism evidence="2 3">
    <name type="scientific">Protopolystoma xenopodis</name>
    <dbReference type="NCBI Taxonomy" id="117903"/>
    <lineage>
        <taxon>Eukaryota</taxon>
        <taxon>Metazoa</taxon>
        <taxon>Spiralia</taxon>
        <taxon>Lophotrochozoa</taxon>
        <taxon>Platyhelminthes</taxon>
        <taxon>Monogenea</taxon>
        <taxon>Polyopisthocotylea</taxon>
        <taxon>Polystomatidea</taxon>
        <taxon>Polystomatidae</taxon>
        <taxon>Protopolystoma</taxon>
    </lineage>
</organism>
<accession>A0A3S5FE67</accession>
<proteinExistence type="predicted"/>
<evidence type="ECO:0000313" key="3">
    <source>
        <dbReference type="Proteomes" id="UP000784294"/>
    </source>
</evidence>
<dbReference type="GO" id="GO:0070979">
    <property type="term" value="P:protein K11-linked ubiquitination"/>
    <property type="evidence" value="ECO:0007669"/>
    <property type="project" value="TreeGrafter"/>
</dbReference>
<evidence type="ECO:0000313" key="2">
    <source>
        <dbReference type="EMBL" id="VEL23393.1"/>
    </source>
</evidence>
<dbReference type="InterPro" id="IPR036388">
    <property type="entry name" value="WH-like_DNA-bd_sf"/>
</dbReference>
<dbReference type="SMART" id="SM01013">
    <property type="entry name" value="APC2"/>
    <property type="match status" value="1"/>
</dbReference>
<dbReference type="OrthoDB" id="5581181at2759"/>
<evidence type="ECO:0000259" key="1">
    <source>
        <dbReference type="SMART" id="SM01013"/>
    </source>
</evidence>